<dbReference type="PANTHER" id="PTHR23248:SF9">
    <property type="entry name" value="PHOSPHOLIPID SCRAMBLASE"/>
    <property type="match status" value="1"/>
</dbReference>
<feature type="compositionally biased region" description="Polar residues" evidence="2">
    <location>
        <begin position="65"/>
        <end position="90"/>
    </location>
</feature>
<evidence type="ECO:0000313" key="4">
    <source>
        <dbReference type="Proteomes" id="UP000799437"/>
    </source>
</evidence>
<dbReference type="GeneID" id="54489498"/>
<comment type="similarity">
    <text evidence="1">Belongs to the phospholipid scramblase family.</text>
</comment>
<protein>
    <submittedName>
        <fullName evidence="3">Scramblase-domain-containing protein</fullName>
    </submittedName>
</protein>
<dbReference type="OrthoDB" id="191150at2759"/>
<dbReference type="Pfam" id="PF03803">
    <property type="entry name" value="Scramblase"/>
    <property type="match status" value="2"/>
</dbReference>
<organism evidence="3 4">
    <name type="scientific">Pseudovirgaria hyperparasitica</name>
    <dbReference type="NCBI Taxonomy" id="470096"/>
    <lineage>
        <taxon>Eukaryota</taxon>
        <taxon>Fungi</taxon>
        <taxon>Dikarya</taxon>
        <taxon>Ascomycota</taxon>
        <taxon>Pezizomycotina</taxon>
        <taxon>Dothideomycetes</taxon>
        <taxon>Dothideomycetes incertae sedis</taxon>
        <taxon>Acrospermales</taxon>
        <taxon>Acrospermaceae</taxon>
        <taxon>Pseudovirgaria</taxon>
    </lineage>
</organism>
<evidence type="ECO:0000313" key="3">
    <source>
        <dbReference type="EMBL" id="KAF2754677.1"/>
    </source>
</evidence>
<sequence length="579" mass="61810">MAAPRASVRLAFESTRSYATLRKGSATKVKLPNSRRIPNPISRGPYNTTGRRDGVKPSIPAVVEPQSTESFQKPSQEPQKEPNSSRTLSEALQEADAEGANPLVAPINIPDDPNGILPRDHPALSILANSAILIKRQLEWGSILVGFEQANRYVIMDPHGETIGYLVEQDLGLGKAVARQAFRTHRSFTAHVFDREQKEVLRIHRPFSWVNSTIRVYDCVSPNPEANTEESNDIARLESSEGAAHVSQLPHSEMRIIGEASQEWAPLRRKYNLFLPRDSEQERDTPQLTSGQLPLSNSKALEIREDDKRQLNMSQFARVDEPFLSWDFTLKSADSEVIGSVNREFGNLGREIFADAGTYVLRMDSAQTISDKGESATQAPGMTLDQRAVMLATAVSVDFDYFSRKSGFGGLPIPFWIPMGGAEAGAAGAEAGAVGAAGAGGMVGATEEAGLAGASAGGLANAGRGAAGAWGSESTVAGVGTMAGYEAMHRGRGSQSNEPFDDASPQAPGDIDDRVPSPQASQHGSQPEDVWGESSHWDDKPGGQSPYSDGGSDSNSNSNSGSGSSEGGGLSDFFSDFFG</sequence>
<feature type="region of interest" description="Disordered" evidence="2">
    <location>
        <begin position="22"/>
        <end position="96"/>
    </location>
</feature>
<feature type="region of interest" description="Disordered" evidence="2">
    <location>
        <begin position="489"/>
        <end position="579"/>
    </location>
</feature>
<dbReference type="PANTHER" id="PTHR23248">
    <property type="entry name" value="PHOSPHOLIPID SCRAMBLASE-RELATED"/>
    <property type="match status" value="1"/>
</dbReference>
<evidence type="ECO:0000256" key="2">
    <source>
        <dbReference type="SAM" id="MobiDB-lite"/>
    </source>
</evidence>
<dbReference type="GO" id="GO:0017128">
    <property type="term" value="F:phospholipid scramblase activity"/>
    <property type="evidence" value="ECO:0007669"/>
    <property type="project" value="InterPro"/>
</dbReference>
<gene>
    <name evidence="3" type="ORF">EJ05DRAFT_513617</name>
</gene>
<dbReference type="Proteomes" id="UP000799437">
    <property type="component" value="Unassembled WGS sequence"/>
</dbReference>
<reference evidence="3" key="1">
    <citation type="journal article" date="2020" name="Stud. Mycol.">
        <title>101 Dothideomycetes genomes: a test case for predicting lifestyles and emergence of pathogens.</title>
        <authorList>
            <person name="Haridas S."/>
            <person name="Albert R."/>
            <person name="Binder M."/>
            <person name="Bloem J."/>
            <person name="Labutti K."/>
            <person name="Salamov A."/>
            <person name="Andreopoulos B."/>
            <person name="Baker S."/>
            <person name="Barry K."/>
            <person name="Bills G."/>
            <person name="Bluhm B."/>
            <person name="Cannon C."/>
            <person name="Castanera R."/>
            <person name="Culley D."/>
            <person name="Daum C."/>
            <person name="Ezra D."/>
            <person name="Gonzalez J."/>
            <person name="Henrissat B."/>
            <person name="Kuo A."/>
            <person name="Liang C."/>
            <person name="Lipzen A."/>
            <person name="Lutzoni F."/>
            <person name="Magnuson J."/>
            <person name="Mondo S."/>
            <person name="Nolan M."/>
            <person name="Ohm R."/>
            <person name="Pangilinan J."/>
            <person name="Park H.-J."/>
            <person name="Ramirez L."/>
            <person name="Alfaro M."/>
            <person name="Sun H."/>
            <person name="Tritt A."/>
            <person name="Yoshinaga Y."/>
            <person name="Zwiers L.-H."/>
            <person name="Turgeon B."/>
            <person name="Goodwin S."/>
            <person name="Spatafora J."/>
            <person name="Crous P."/>
            <person name="Grigoriev I."/>
        </authorList>
    </citation>
    <scope>NUCLEOTIDE SEQUENCE</scope>
    <source>
        <strain evidence="3">CBS 121739</strain>
    </source>
</reference>
<keyword evidence="4" id="KW-1185">Reference proteome</keyword>
<dbReference type="AlphaFoldDB" id="A0A6A6VZD5"/>
<dbReference type="InterPro" id="IPR005552">
    <property type="entry name" value="Scramblase"/>
</dbReference>
<dbReference type="RefSeq" id="XP_033597128.1">
    <property type="nucleotide sequence ID" value="XM_033748444.1"/>
</dbReference>
<proteinExistence type="inferred from homology"/>
<accession>A0A6A6VZD5</accession>
<name>A0A6A6VZD5_9PEZI</name>
<feature type="compositionally biased region" description="Low complexity" evidence="2">
    <location>
        <begin position="548"/>
        <end position="563"/>
    </location>
</feature>
<evidence type="ECO:0000256" key="1">
    <source>
        <dbReference type="ARBA" id="ARBA00005350"/>
    </source>
</evidence>
<dbReference type="GO" id="GO:0005886">
    <property type="term" value="C:plasma membrane"/>
    <property type="evidence" value="ECO:0007669"/>
    <property type="project" value="TreeGrafter"/>
</dbReference>
<dbReference type="EMBL" id="ML996579">
    <property type="protein sequence ID" value="KAF2754677.1"/>
    <property type="molecule type" value="Genomic_DNA"/>
</dbReference>